<reference evidence="3" key="1">
    <citation type="submission" date="2021-11" db="EMBL/GenBank/DDBJ databases">
        <authorList>
            <person name="Schell T."/>
        </authorList>
    </citation>
    <scope>NUCLEOTIDE SEQUENCE</scope>
    <source>
        <strain evidence="3">M5</strain>
    </source>
</reference>
<sequence length="177" mass="19981">MFKTIALLVIFGCALGAPTPRVDEQQQPAAQDRNDHNNLIPGNTIKELESSLDEIDAIFKNSIGKIGSNKKFGFLPEDNVEAFFTATDAEDVNPVTRPTRQDSREDFRGAQARDPLVGTEEAAARAVDSPLFFNTFDHAHMVTGYAERRRDRPMLFRSIRPDFPFSDISRRRQRVNN</sequence>
<gene>
    <name evidence="3" type="ORF">DGAL_LOCUS5539</name>
</gene>
<feature type="compositionally biased region" description="Basic and acidic residues" evidence="1">
    <location>
        <begin position="99"/>
        <end position="108"/>
    </location>
</feature>
<evidence type="ECO:0000313" key="3">
    <source>
        <dbReference type="EMBL" id="CAH0103006.1"/>
    </source>
</evidence>
<accession>A0A8J2RMT0</accession>
<keyword evidence="4" id="KW-1185">Reference proteome</keyword>
<evidence type="ECO:0000313" key="4">
    <source>
        <dbReference type="Proteomes" id="UP000789390"/>
    </source>
</evidence>
<name>A0A8J2RMT0_9CRUS</name>
<organism evidence="3 4">
    <name type="scientific">Daphnia galeata</name>
    <dbReference type="NCBI Taxonomy" id="27404"/>
    <lineage>
        <taxon>Eukaryota</taxon>
        <taxon>Metazoa</taxon>
        <taxon>Ecdysozoa</taxon>
        <taxon>Arthropoda</taxon>
        <taxon>Crustacea</taxon>
        <taxon>Branchiopoda</taxon>
        <taxon>Diplostraca</taxon>
        <taxon>Cladocera</taxon>
        <taxon>Anomopoda</taxon>
        <taxon>Daphniidae</taxon>
        <taxon>Daphnia</taxon>
    </lineage>
</organism>
<dbReference type="AlphaFoldDB" id="A0A8J2RMT0"/>
<proteinExistence type="predicted"/>
<feature type="chain" id="PRO_5035150268" evidence="2">
    <location>
        <begin position="17"/>
        <end position="177"/>
    </location>
</feature>
<feature type="signal peptide" evidence="2">
    <location>
        <begin position="1"/>
        <end position="16"/>
    </location>
</feature>
<dbReference type="OrthoDB" id="6336747at2759"/>
<dbReference type="Proteomes" id="UP000789390">
    <property type="component" value="Unassembled WGS sequence"/>
</dbReference>
<evidence type="ECO:0000256" key="1">
    <source>
        <dbReference type="SAM" id="MobiDB-lite"/>
    </source>
</evidence>
<feature type="region of interest" description="Disordered" evidence="1">
    <location>
        <begin position="22"/>
        <end position="42"/>
    </location>
</feature>
<keyword evidence="2" id="KW-0732">Signal</keyword>
<comment type="caution">
    <text evidence="3">The sequence shown here is derived from an EMBL/GenBank/DDBJ whole genome shotgun (WGS) entry which is preliminary data.</text>
</comment>
<feature type="region of interest" description="Disordered" evidence="1">
    <location>
        <begin position="93"/>
        <end position="117"/>
    </location>
</feature>
<dbReference type="EMBL" id="CAKKLH010000101">
    <property type="protein sequence ID" value="CAH0103006.1"/>
    <property type="molecule type" value="Genomic_DNA"/>
</dbReference>
<evidence type="ECO:0000256" key="2">
    <source>
        <dbReference type="SAM" id="SignalP"/>
    </source>
</evidence>
<protein>
    <submittedName>
        <fullName evidence="3">Uncharacterized protein</fullName>
    </submittedName>
</protein>